<dbReference type="InterPro" id="IPR036250">
    <property type="entry name" value="AcylCo_DH-like_C"/>
</dbReference>
<comment type="subcellular location">
    <subcellularLocation>
        <location evidence="2">Peroxisome</location>
    </subcellularLocation>
</comment>
<keyword evidence="9" id="KW-0443">Lipid metabolism</keyword>
<dbReference type="InterPro" id="IPR013786">
    <property type="entry name" value="AcylCoA_DH/ox_N"/>
</dbReference>
<evidence type="ECO:0000259" key="11">
    <source>
        <dbReference type="Pfam" id="PF01756"/>
    </source>
</evidence>
<dbReference type="Pfam" id="PF02771">
    <property type="entry name" value="Acyl-CoA_dh_N"/>
    <property type="match status" value="1"/>
</dbReference>
<dbReference type="FunFam" id="1.20.140.10:FF:000007">
    <property type="entry name" value="Acyl-coenzyme A oxidase"/>
    <property type="match status" value="1"/>
</dbReference>
<dbReference type="InterPro" id="IPR002655">
    <property type="entry name" value="Acyl-CoA_oxidase_C"/>
</dbReference>
<evidence type="ECO:0000256" key="10">
    <source>
        <dbReference type="ARBA" id="ARBA00023140"/>
    </source>
</evidence>
<dbReference type="FunFam" id="2.40.110.10:FF:000005">
    <property type="entry name" value="Acyl-coenzyme A oxidase"/>
    <property type="match status" value="1"/>
</dbReference>
<evidence type="ECO:0000256" key="9">
    <source>
        <dbReference type="ARBA" id="ARBA00023098"/>
    </source>
</evidence>
<comment type="similarity">
    <text evidence="3">Belongs to the acyl-CoA oxidase family.</text>
</comment>
<dbReference type="InterPro" id="IPR037069">
    <property type="entry name" value="AcylCoA_DH/ox_N_sf"/>
</dbReference>
<keyword evidence="6" id="KW-0274">FAD</keyword>
<evidence type="ECO:0000256" key="8">
    <source>
        <dbReference type="ARBA" id="ARBA00023002"/>
    </source>
</evidence>
<keyword evidence="8" id="KW-0560">Oxidoreductase</keyword>
<dbReference type="GO" id="GO:0033540">
    <property type="term" value="P:fatty acid beta-oxidation using acyl-CoA oxidase"/>
    <property type="evidence" value="ECO:0007669"/>
    <property type="project" value="TreeGrafter"/>
</dbReference>
<name>A0A1H7HA41_AQUAM</name>
<feature type="domain" description="Acyl-CoA dehydrogenase/oxidase N-terminal" evidence="13">
    <location>
        <begin position="153"/>
        <end position="259"/>
    </location>
</feature>
<dbReference type="SUPFAM" id="SSF56645">
    <property type="entry name" value="Acyl-CoA dehydrogenase NM domain-like"/>
    <property type="match status" value="1"/>
</dbReference>
<dbReference type="GO" id="GO:0003997">
    <property type="term" value="F:acyl-CoA oxidase activity"/>
    <property type="evidence" value="ECO:0007669"/>
    <property type="project" value="UniProtKB-EC"/>
</dbReference>
<dbReference type="GO" id="GO:0005504">
    <property type="term" value="F:fatty acid binding"/>
    <property type="evidence" value="ECO:0007669"/>
    <property type="project" value="TreeGrafter"/>
</dbReference>
<dbReference type="Proteomes" id="UP000198521">
    <property type="component" value="Unassembled WGS sequence"/>
</dbReference>
<accession>A0A1H7HA41</accession>
<feature type="domain" description="Acyl-CoA oxidase C-alpha1" evidence="14">
    <location>
        <begin position="412"/>
        <end position="563"/>
    </location>
</feature>
<evidence type="ECO:0000256" key="4">
    <source>
        <dbReference type="ARBA" id="ARBA00012870"/>
    </source>
</evidence>
<keyword evidence="16" id="KW-1185">Reference proteome</keyword>
<keyword evidence="7" id="KW-0276">Fatty acid metabolism</keyword>
<dbReference type="InterPro" id="IPR055060">
    <property type="entry name" value="ACOX_C_alpha1"/>
</dbReference>
<dbReference type="InterPro" id="IPR006091">
    <property type="entry name" value="Acyl-CoA_Oxase/DH_mid-dom"/>
</dbReference>
<dbReference type="InterPro" id="IPR012258">
    <property type="entry name" value="Acyl-CoA_oxidase"/>
</dbReference>
<evidence type="ECO:0000259" key="13">
    <source>
        <dbReference type="Pfam" id="PF02771"/>
    </source>
</evidence>
<evidence type="ECO:0000256" key="1">
    <source>
        <dbReference type="ARBA" id="ARBA00001974"/>
    </source>
</evidence>
<dbReference type="PANTHER" id="PTHR10909:SF378">
    <property type="entry name" value="ACYL-COENZYME A OXIDASE"/>
    <property type="match status" value="1"/>
</dbReference>
<dbReference type="InterPro" id="IPR046373">
    <property type="entry name" value="Acyl-CoA_Oxase/DH_mid-dom_sf"/>
</dbReference>
<evidence type="ECO:0000259" key="14">
    <source>
        <dbReference type="Pfam" id="PF22924"/>
    </source>
</evidence>
<dbReference type="PANTHER" id="PTHR10909">
    <property type="entry name" value="ELECTRON TRANSPORT OXIDOREDUCTASE"/>
    <property type="match status" value="1"/>
</dbReference>
<dbReference type="EMBL" id="FOAB01000001">
    <property type="protein sequence ID" value="SEK47121.1"/>
    <property type="molecule type" value="Genomic_DNA"/>
</dbReference>
<dbReference type="Gene3D" id="1.10.540.10">
    <property type="entry name" value="Acyl-CoA dehydrogenase/oxidase, N-terminal domain"/>
    <property type="match status" value="1"/>
</dbReference>
<proteinExistence type="inferred from homology"/>
<reference evidence="15 16" key="1">
    <citation type="submission" date="2016-10" db="EMBL/GenBank/DDBJ databases">
        <authorList>
            <person name="de Groot N.N."/>
        </authorList>
    </citation>
    <scope>NUCLEOTIDE SEQUENCE [LARGE SCALE GENOMIC DNA]</scope>
    <source>
        <strain evidence="15 16">DSM 25232</strain>
    </source>
</reference>
<sequence length="754" mass="85198">METKNYSPGILQYIPFFYVIWSDNLLSYSETSVVKKAIEQDDTLTKEDYNYLIGYLDKKTPPAYQELKHWKKVISNTKIKLVESDTYPLSTFSQKMICHHFDECPFNSHLKDIEINLGIQPNHYNHLFEIEIIKEITSSYYNPVELDAILKGDHASIIDTFRDVLKDPIFNWSIKRDKESFRAHVLKQVEFLAKEGYGAMAYPTLYGGTENMPAYAAIFENMMYVDGSMAVKFGVQFGLFGGSIQKLGTKKHHDAYLSETGKAKLLGCFAMTETGHGSNVRGVKTTATYDKETDTIIIHTPGKNDNKEYIGNALHSSMASVFAQLIVEGKNHGVHAILVPIRDAEHKLIPGVTIEDNGYKLGLNGVDNGKIWFHQVRVPRENLLNKYGDIKPDGTYHSDIENPSKRFFTMLGTLVGGRICVARAGLGGAKKALAIAVKHALKRRQFNDSVKIQEDLLMDYPSHQLRLTPAIASCYVYDITLTHMMKEYSDTTVLDKRKIETQAAGLKSIITWFANNTIQECREACGGKGYLMENQITDLKGDVDIFTTFEGDNHVLLQLAAKGVLSDFKSEFNSAGFTAVLKLLGARIGDKLNTINPIYINNTDKDHLYDVKFHKHAFNYRTRRLTYTVAMRIRDYVKKGIPSYQAFLKVQTHLLALGKAYSVELAYSTFADFTDTIKDEKNRLLFQKISALYALHELKKDASWYLEQGYIGGTKSKALRKHVERLSTELRPHIGVLIDGFGIPEHCMEAPIAT</sequence>
<organism evidence="15 16">
    <name type="scientific">Aquimarina amphilecti</name>
    <dbReference type="NCBI Taxonomy" id="1038014"/>
    <lineage>
        <taxon>Bacteria</taxon>
        <taxon>Pseudomonadati</taxon>
        <taxon>Bacteroidota</taxon>
        <taxon>Flavobacteriia</taxon>
        <taxon>Flavobacteriales</taxon>
        <taxon>Flavobacteriaceae</taxon>
        <taxon>Aquimarina</taxon>
    </lineage>
</organism>
<dbReference type="Gene3D" id="1.20.140.10">
    <property type="entry name" value="Butyryl-CoA Dehydrogenase, subunit A, domain 3"/>
    <property type="match status" value="2"/>
</dbReference>
<dbReference type="SUPFAM" id="SSF47203">
    <property type="entry name" value="Acyl-CoA dehydrogenase C-terminal domain-like"/>
    <property type="match status" value="2"/>
</dbReference>
<evidence type="ECO:0000256" key="6">
    <source>
        <dbReference type="ARBA" id="ARBA00022827"/>
    </source>
</evidence>
<evidence type="ECO:0000256" key="5">
    <source>
        <dbReference type="ARBA" id="ARBA00022630"/>
    </source>
</evidence>
<evidence type="ECO:0000256" key="2">
    <source>
        <dbReference type="ARBA" id="ARBA00004275"/>
    </source>
</evidence>
<dbReference type="Gene3D" id="2.40.110.10">
    <property type="entry name" value="Butyryl-CoA Dehydrogenase, subunit A, domain 2"/>
    <property type="match status" value="1"/>
</dbReference>
<dbReference type="InterPro" id="IPR009100">
    <property type="entry name" value="AcylCoA_DH/oxidase_NM_dom_sf"/>
</dbReference>
<evidence type="ECO:0000313" key="15">
    <source>
        <dbReference type="EMBL" id="SEK47121.1"/>
    </source>
</evidence>
<feature type="domain" description="Acyl-CoA oxidase C-terminal" evidence="11">
    <location>
        <begin position="615"/>
        <end position="753"/>
    </location>
</feature>
<dbReference type="GO" id="GO:0055088">
    <property type="term" value="P:lipid homeostasis"/>
    <property type="evidence" value="ECO:0007669"/>
    <property type="project" value="TreeGrafter"/>
</dbReference>
<evidence type="ECO:0000259" key="12">
    <source>
        <dbReference type="Pfam" id="PF02770"/>
    </source>
</evidence>
<dbReference type="OrthoDB" id="1144545at2"/>
<dbReference type="RefSeq" id="WP_091405357.1">
    <property type="nucleotide sequence ID" value="NZ_FOAB01000001.1"/>
</dbReference>
<gene>
    <name evidence="15" type="ORF">SAMN04487910_0602</name>
</gene>
<feature type="domain" description="Acyl-CoA oxidase/dehydrogenase middle" evidence="12">
    <location>
        <begin position="268"/>
        <end position="376"/>
    </location>
</feature>
<evidence type="ECO:0000256" key="3">
    <source>
        <dbReference type="ARBA" id="ARBA00006288"/>
    </source>
</evidence>
<evidence type="ECO:0000256" key="7">
    <source>
        <dbReference type="ARBA" id="ARBA00022832"/>
    </source>
</evidence>
<dbReference type="FunFam" id="1.20.140.10:FF:000010">
    <property type="entry name" value="Acyl-coenzyme A oxidase"/>
    <property type="match status" value="1"/>
</dbReference>
<evidence type="ECO:0000313" key="16">
    <source>
        <dbReference type="Proteomes" id="UP000198521"/>
    </source>
</evidence>
<dbReference type="STRING" id="1038014.SAMN04487910_0602"/>
<dbReference type="GO" id="GO:0071949">
    <property type="term" value="F:FAD binding"/>
    <property type="evidence" value="ECO:0007669"/>
    <property type="project" value="InterPro"/>
</dbReference>
<dbReference type="Pfam" id="PF02770">
    <property type="entry name" value="Acyl-CoA_dh_M"/>
    <property type="match status" value="1"/>
</dbReference>
<keyword evidence="10" id="KW-0576">Peroxisome</keyword>
<dbReference type="EC" id="1.3.3.6" evidence="4"/>
<dbReference type="AlphaFoldDB" id="A0A1H7HA41"/>
<comment type="cofactor">
    <cofactor evidence="1">
        <name>FAD</name>
        <dbReference type="ChEBI" id="CHEBI:57692"/>
    </cofactor>
</comment>
<protein>
    <recommendedName>
        <fullName evidence="4">acyl-CoA oxidase</fullName>
        <ecNumber evidence="4">1.3.3.6</ecNumber>
    </recommendedName>
</protein>
<dbReference type="Pfam" id="PF22924">
    <property type="entry name" value="ACOX_C_alpha1"/>
    <property type="match status" value="1"/>
</dbReference>
<keyword evidence="5" id="KW-0285">Flavoprotein</keyword>
<dbReference type="Pfam" id="PF01756">
    <property type="entry name" value="ACOX"/>
    <property type="match status" value="1"/>
</dbReference>